<feature type="compositionally biased region" description="Basic and acidic residues" evidence="3">
    <location>
        <begin position="299"/>
        <end position="328"/>
    </location>
</feature>
<feature type="compositionally biased region" description="Low complexity" evidence="3">
    <location>
        <begin position="171"/>
        <end position="192"/>
    </location>
</feature>
<gene>
    <name evidence="5" type="ORF">LPLAT_LOCUS5757</name>
</gene>
<sequence length="665" mass="72223">MSARLLKDPATASSRIFVGHLQTDDVTKLELEEHFSKYGTVIASIINRGFGFVQFEDEQSAQKAIQNEDGAQFKGRRIDVRPAKKDNQSSGNAGNSNTKQMSGLNNQFNSMNNQFSNATDSFGANKPNYVGGMNPNFGSDGTFGNNQKDLNTQNRSGNSNFDDGNQTGSSDNDQYNGKHNNNNNNGSDPFNNSAQNRGNNQFNLGNPNRGNDQFTAGHGNQNRGINNQFGNNNQMGNQNRPGGNQNRNQTNVGNNQNQNTGSGGGAMGPGSSTHRARGTRGGKNRNKNNPNNPNNANNFRDRSPINRGNRIEDKANRDWDHKQGDRLRGNNFARDSFNDGGNRYDDFKTSGTRDANASFGNVSASSVDYLATEKNDCEIIVVNKALTKYAEDIELRLKQVGLMVDLLFPNEDVPLSRVLGNIASRGCLYAVVVTPINHEHHSLTLNILHGLPQEHRNMPVEDAINLISRDFTNYKAGGRSVPLNTPLASERHPDAIQVLLNMLADNHQLTVLQYDRVIKYLDMKREEQVQVELGDAKDLPVKTPLASINDPKQAELQTRILNILNNSKTNASTVAEPSPVPPPAAAPAPVPPTWGPAPNTVTASSTTTASTGVSPSPLLNDPTVQKALDSLLQGNLLKNIGDQQPPTATTSGAPLFAAFSNIGRF</sequence>
<dbReference type="Gene3D" id="3.40.50.800">
    <property type="entry name" value="Anticodon-binding domain"/>
    <property type="match status" value="1"/>
</dbReference>
<dbReference type="PROSITE" id="PS50102">
    <property type="entry name" value="RRM"/>
    <property type="match status" value="1"/>
</dbReference>
<feature type="compositionally biased region" description="Low complexity" evidence="3">
    <location>
        <begin position="105"/>
        <end position="117"/>
    </location>
</feature>
<evidence type="ECO:0000256" key="3">
    <source>
        <dbReference type="SAM" id="MobiDB-lite"/>
    </source>
</evidence>
<evidence type="ECO:0000256" key="1">
    <source>
        <dbReference type="ARBA" id="ARBA00022884"/>
    </source>
</evidence>
<keyword evidence="1 2" id="KW-0694">RNA-binding</keyword>
<evidence type="ECO:0000259" key="4">
    <source>
        <dbReference type="PROSITE" id="PS50102"/>
    </source>
</evidence>
<feature type="compositionally biased region" description="Low complexity" evidence="3">
    <location>
        <begin position="596"/>
        <end position="617"/>
    </location>
</feature>
<feature type="domain" description="RRM" evidence="4">
    <location>
        <begin position="14"/>
        <end position="85"/>
    </location>
</feature>
<dbReference type="GO" id="GO:0003723">
    <property type="term" value="F:RNA binding"/>
    <property type="evidence" value="ECO:0007669"/>
    <property type="project" value="UniProtKB-UniRule"/>
</dbReference>
<dbReference type="Proteomes" id="UP001497644">
    <property type="component" value="Chromosome 2"/>
</dbReference>
<dbReference type="InterPro" id="IPR000504">
    <property type="entry name" value="RRM_dom"/>
</dbReference>
<feature type="compositionally biased region" description="Polar residues" evidence="3">
    <location>
        <begin position="136"/>
        <end position="170"/>
    </location>
</feature>
<protein>
    <recommendedName>
        <fullName evidence="4">RRM domain-containing protein</fullName>
    </recommendedName>
</protein>
<feature type="compositionally biased region" description="Polar residues" evidence="3">
    <location>
        <begin position="193"/>
        <end position="214"/>
    </location>
</feature>
<dbReference type="InterPro" id="IPR036621">
    <property type="entry name" value="Anticodon-bd_dom_sf"/>
</dbReference>
<dbReference type="EMBL" id="OZ034825">
    <property type="protein sequence ID" value="CAL1679603.1"/>
    <property type="molecule type" value="Genomic_DNA"/>
</dbReference>
<proteinExistence type="predicted"/>
<evidence type="ECO:0000313" key="6">
    <source>
        <dbReference type="Proteomes" id="UP001497644"/>
    </source>
</evidence>
<reference evidence="5" key="1">
    <citation type="submission" date="2024-04" db="EMBL/GenBank/DDBJ databases">
        <authorList>
            <consortium name="Molecular Ecology Group"/>
        </authorList>
    </citation>
    <scope>NUCLEOTIDE SEQUENCE</scope>
</reference>
<dbReference type="InterPro" id="IPR035979">
    <property type="entry name" value="RBD_domain_sf"/>
</dbReference>
<feature type="compositionally biased region" description="Basic and acidic residues" evidence="3">
    <location>
        <begin position="76"/>
        <end position="87"/>
    </location>
</feature>
<feature type="region of interest" description="Disordered" evidence="3">
    <location>
        <begin position="69"/>
        <end position="341"/>
    </location>
</feature>
<keyword evidence="6" id="KW-1185">Reference proteome</keyword>
<feature type="compositionally biased region" description="Basic residues" evidence="3">
    <location>
        <begin position="274"/>
        <end position="286"/>
    </location>
</feature>
<dbReference type="InterPro" id="IPR052600">
    <property type="entry name" value="Nuc_rcpt_coact/corep"/>
</dbReference>
<feature type="compositionally biased region" description="Low complexity" evidence="3">
    <location>
        <begin position="219"/>
        <end position="260"/>
    </location>
</feature>
<dbReference type="Pfam" id="PF00076">
    <property type="entry name" value="RRM_1"/>
    <property type="match status" value="1"/>
</dbReference>
<feature type="compositionally biased region" description="Pro residues" evidence="3">
    <location>
        <begin position="578"/>
        <end position="595"/>
    </location>
</feature>
<accession>A0AAV2NHG0</accession>
<organism evidence="5 6">
    <name type="scientific">Lasius platythorax</name>
    <dbReference type="NCBI Taxonomy" id="488582"/>
    <lineage>
        <taxon>Eukaryota</taxon>
        <taxon>Metazoa</taxon>
        <taxon>Ecdysozoa</taxon>
        <taxon>Arthropoda</taxon>
        <taxon>Hexapoda</taxon>
        <taxon>Insecta</taxon>
        <taxon>Pterygota</taxon>
        <taxon>Neoptera</taxon>
        <taxon>Endopterygota</taxon>
        <taxon>Hymenoptera</taxon>
        <taxon>Apocrita</taxon>
        <taxon>Aculeata</taxon>
        <taxon>Formicoidea</taxon>
        <taxon>Formicidae</taxon>
        <taxon>Formicinae</taxon>
        <taxon>Lasius</taxon>
        <taxon>Lasius</taxon>
    </lineage>
</organism>
<dbReference type="Gene3D" id="3.30.70.330">
    <property type="match status" value="1"/>
</dbReference>
<dbReference type="AlphaFoldDB" id="A0AAV2NHG0"/>
<evidence type="ECO:0000256" key="2">
    <source>
        <dbReference type="PROSITE-ProRule" id="PRU00176"/>
    </source>
</evidence>
<feature type="compositionally biased region" description="Polar residues" evidence="3">
    <location>
        <begin position="88"/>
        <end position="104"/>
    </location>
</feature>
<dbReference type="SUPFAM" id="SSF54928">
    <property type="entry name" value="RNA-binding domain, RBD"/>
    <property type="match status" value="1"/>
</dbReference>
<evidence type="ECO:0000313" key="5">
    <source>
        <dbReference type="EMBL" id="CAL1679603.1"/>
    </source>
</evidence>
<dbReference type="SMART" id="SM00360">
    <property type="entry name" value="RRM"/>
    <property type="match status" value="1"/>
</dbReference>
<dbReference type="PANTHER" id="PTHR23295:SF6">
    <property type="entry name" value="NEOSIN, ISOFORM A"/>
    <property type="match status" value="1"/>
</dbReference>
<name>A0AAV2NHG0_9HYME</name>
<dbReference type="InterPro" id="IPR012677">
    <property type="entry name" value="Nucleotide-bd_a/b_plait_sf"/>
</dbReference>
<feature type="compositionally biased region" description="Low complexity" evidence="3">
    <location>
        <begin position="287"/>
        <end position="298"/>
    </location>
</feature>
<dbReference type="SUPFAM" id="SSF52954">
    <property type="entry name" value="Class II aaRS ABD-related"/>
    <property type="match status" value="1"/>
</dbReference>
<dbReference type="PANTHER" id="PTHR23295">
    <property type="entry name" value="NUCLEAR RECEPTOR COACTIVATOR 5-RELATED"/>
    <property type="match status" value="1"/>
</dbReference>
<feature type="region of interest" description="Disordered" evidence="3">
    <location>
        <begin position="571"/>
        <end position="622"/>
    </location>
</feature>